<reference evidence="2" key="1">
    <citation type="submission" date="2007-02" db="EMBL/GenBank/DDBJ databases">
        <title>Sequence analysis of plasmid pILR091 in the wild-isolate Lactobacillus reuteri L09.</title>
        <authorList>
            <person name="Lee D.-Y."/>
            <person name="Kang S.-G."/>
            <person name="Rayamajhi N."/>
            <person name="Ahn J."/>
            <person name="Kang M."/>
            <person name="Lee S.-I."/>
            <person name="Yoo H."/>
        </authorList>
    </citation>
    <scope>NUCLEOTIDE SEQUENCE</scope>
    <source>
        <strain evidence="2">L09</strain>
        <plasmid evidence="2">pILR091</plasmid>
    </source>
</reference>
<organism evidence="2">
    <name type="scientific">Limosilactobacillus reuteri</name>
    <name type="common">Lactobacillus reuteri</name>
    <dbReference type="NCBI Taxonomy" id="1598"/>
    <lineage>
        <taxon>Bacteria</taxon>
        <taxon>Bacillati</taxon>
        <taxon>Bacillota</taxon>
        <taxon>Bacilli</taxon>
        <taxon>Lactobacillales</taxon>
        <taxon>Lactobacillaceae</taxon>
        <taxon>Limosilactobacillus</taxon>
    </lineage>
</organism>
<feature type="region of interest" description="Disordered" evidence="1">
    <location>
        <begin position="138"/>
        <end position="157"/>
    </location>
</feature>
<dbReference type="AlphaFoldDB" id="B2BCT5"/>
<evidence type="ECO:0000256" key="1">
    <source>
        <dbReference type="SAM" id="MobiDB-lite"/>
    </source>
</evidence>
<geneLocation type="plasmid" evidence="2">
    <name>pILR091</name>
</geneLocation>
<dbReference type="EMBL" id="EF432638">
    <property type="protein sequence ID" value="ABR87008.1"/>
    <property type="molecule type" value="Genomic_DNA"/>
</dbReference>
<feature type="compositionally biased region" description="Acidic residues" evidence="1">
    <location>
        <begin position="145"/>
        <end position="155"/>
    </location>
</feature>
<sequence>MQVMDAHHATLHYDSYGKPDDVTFDEPDVERRLVASYKKHDDVRFMSVTAFLPREILIEYGVWLKHTPSEFIDNLASYTSHAPELEIDTVSKMDAKTTQKWINKAFNVSSSNGPQIDFHTMFTSAKMSQVQADNNDDLDHLFDDGVGDDDDDDNTEINSLSDVFPDLKW</sequence>
<keyword evidence="2" id="KW-0614">Plasmid</keyword>
<proteinExistence type="predicted"/>
<evidence type="ECO:0000313" key="2">
    <source>
        <dbReference type="EMBL" id="ABR87008.1"/>
    </source>
</evidence>
<name>B2BCT5_LIMRT</name>
<accession>B2BCT5</accession>
<protein>
    <submittedName>
        <fullName evidence="2">Hemolysin</fullName>
    </submittedName>
</protein>